<dbReference type="RefSeq" id="WP_277359346.1">
    <property type="nucleotide sequence ID" value="NZ_JAROKN010000051.1"/>
</dbReference>
<protein>
    <submittedName>
        <fullName evidence="1">Uncharacterized protein</fullName>
    </submittedName>
</protein>
<sequence>MPRADGMIHGTPADAALAKRADWRDATDMAQLCSRIHSVSVKPTGPGFGLERPNVD</sequence>
<organism evidence="1 2">
    <name type="scientific">Arthrobacter vasquezii</name>
    <dbReference type="NCBI Taxonomy" id="2977629"/>
    <lineage>
        <taxon>Bacteria</taxon>
        <taxon>Bacillati</taxon>
        <taxon>Actinomycetota</taxon>
        <taxon>Actinomycetes</taxon>
        <taxon>Micrococcales</taxon>
        <taxon>Micrococcaceae</taxon>
        <taxon>Arthrobacter</taxon>
    </lineage>
</organism>
<evidence type="ECO:0000313" key="1">
    <source>
        <dbReference type="EMBL" id="MDF9278974.1"/>
    </source>
</evidence>
<name>A0ABT6CY07_9MICC</name>
<comment type="caution">
    <text evidence="1">The sequence shown here is derived from an EMBL/GenBank/DDBJ whole genome shotgun (WGS) entry which is preliminary data.</text>
</comment>
<evidence type="ECO:0000313" key="2">
    <source>
        <dbReference type="Proteomes" id="UP001220456"/>
    </source>
</evidence>
<dbReference type="Proteomes" id="UP001220456">
    <property type="component" value="Unassembled WGS sequence"/>
</dbReference>
<reference evidence="1 2" key="1">
    <citation type="journal article" date="2023" name="Int. J. Syst. Evol. Microbiol.">
        <title>Arthrobacter vasquezii sp. nov., isolated from a soil sample from Union Glacier, Antarctica.</title>
        <authorList>
            <person name="Valenzuela-Ibaceta F."/>
            <person name="Carrasco V."/>
            <person name="Lagos-Moraga S."/>
            <person name="Dietz-Vargas C."/>
            <person name="Navarro C.A."/>
            <person name="Perez-Donoso J.M."/>
        </authorList>
    </citation>
    <scope>NUCLEOTIDE SEQUENCE [LARGE SCALE GENOMIC DNA]</scope>
    <source>
        <strain evidence="1 2">EH-1B-1</strain>
    </source>
</reference>
<keyword evidence="2" id="KW-1185">Reference proteome</keyword>
<gene>
    <name evidence="1" type="ORF">P4U43_14385</name>
</gene>
<accession>A0ABT6CY07</accession>
<proteinExistence type="predicted"/>
<dbReference type="EMBL" id="JAROKN010000051">
    <property type="protein sequence ID" value="MDF9278974.1"/>
    <property type="molecule type" value="Genomic_DNA"/>
</dbReference>